<dbReference type="Proteomes" id="UP001457282">
    <property type="component" value="Unassembled WGS sequence"/>
</dbReference>
<dbReference type="AlphaFoldDB" id="A0AAW1YN83"/>
<evidence type="ECO:0000313" key="3">
    <source>
        <dbReference type="Proteomes" id="UP001457282"/>
    </source>
</evidence>
<evidence type="ECO:0000256" key="1">
    <source>
        <dbReference type="SAM" id="Phobius"/>
    </source>
</evidence>
<sequence>MLRVNPNMDESKVPLYILRPFVVGTQKKLPTPGVPDTWSELLYALVFKHERTNTYNASTFVRILIFGFRLFIATSFFCGTKSQLKVYKWVEGIIWDLVLKLGHEIPVNVEA</sequence>
<name>A0AAW1YN83_RUBAR</name>
<evidence type="ECO:0000313" key="2">
    <source>
        <dbReference type="EMBL" id="KAK9950160.1"/>
    </source>
</evidence>
<feature type="transmembrane region" description="Helical" evidence="1">
    <location>
        <begin position="60"/>
        <end position="79"/>
    </location>
</feature>
<proteinExistence type="predicted"/>
<accession>A0AAW1YN83</accession>
<keyword evidence="1" id="KW-0472">Membrane</keyword>
<gene>
    <name evidence="2" type="ORF">M0R45_005662</name>
</gene>
<dbReference type="EMBL" id="JBEDUW010000001">
    <property type="protein sequence ID" value="KAK9950160.1"/>
    <property type="molecule type" value="Genomic_DNA"/>
</dbReference>
<comment type="caution">
    <text evidence="2">The sequence shown here is derived from an EMBL/GenBank/DDBJ whole genome shotgun (WGS) entry which is preliminary data.</text>
</comment>
<protein>
    <submittedName>
        <fullName evidence="2">Uncharacterized protein</fullName>
    </submittedName>
</protein>
<reference evidence="2 3" key="1">
    <citation type="journal article" date="2023" name="G3 (Bethesda)">
        <title>A chromosome-length genome assembly and annotation of blackberry (Rubus argutus, cv. 'Hillquist').</title>
        <authorList>
            <person name="Bruna T."/>
            <person name="Aryal R."/>
            <person name="Dudchenko O."/>
            <person name="Sargent D.J."/>
            <person name="Mead D."/>
            <person name="Buti M."/>
            <person name="Cavallini A."/>
            <person name="Hytonen T."/>
            <person name="Andres J."/>
            <person name="Pham M."/>
            <person name="Weisz D."/>
            <person name="Mascagni F."/>
            <person name="Usai G."/>
            <person name="Natali L."/>
            <person name="Bassil N."/>
            <person name="Fernandez G.E."/>
            <person name="Lomsadze A."/>
            <person name="Armour M."/>
            <person name="Olukolu B."/>
            <person name="Poorten T."/>
            <person name="Britton C."/>
            <person name="Davik J."/>
            <person name="Ashrafi H."/>
            <person name="Aiden E.L."/>
            <person name="Borodovsky M."/>
            <person name="Worthington M."/>
        </authorList>
    </citation>
    <scope>NUCLEOTIDE SEQUENCE [LARGE SCALE GENOMIC DNA]</scope>
    <source>
        <strain evidence="2">PI 553951</strain>
    </source>
</reference>
<keyword evidence="1" id="KW-1133">Transmembrane helix</keyword>
<keyword evidence="3" id="KW-1185">Reference proteome</keyword>
<organism evidence="2 3">
    <name type="scientific">Rubus argutus</name>
    <name type="common">Southern blackberry</name>
    <dbReference type="NCBI Taxonomy" id="59490"/>
    <lineage>
        <taxon>Eukaryota</taxon>
        <taxon>Viridiplantae</taxon>
        <taxon>Streptophyta</taxon>
        <taxon>Embryophyta</taxon>
        <taxon>Tracheophyta</taxon>
        <taxon>Spermatophyta</taxon>
        <taxon>Magnoliopsida</taxon>
        <taxon>eudicotyledons</taxon>
        <taxon>Gunneridae</taxon>
        <taxon>Pentapetalae</taxon>
        <taxon>rosids</taxon>
        <taxon>fabids</taxon>
        <taxon>Rosales</taxon>
        <taxon>Rosaceae</taxon>
        <taxon>Rosoideae</taxon>
        <taxon>Rosoideae incertae sedis</taxon>
        <taxon>Rubus</taxon>
    </lineage>
</organism>
<keyword evidence="1" id="KW-0812">Transmembrane</keyword>